<comment type="caution">
    <text evidence="2">The sequence shown here is derived from an EMBL/GenBank/DDBJ whole genome shotgun (WGS) entry which is preliminary data.</text>
</comment>
<feature type="region of interest" description="Disordered" evidence="1">
    <location>
        <begin position="295"/>
        <end position="378"/>
    </location>
</feature>
<protein>
    <submittedName>
        <fullName evidence="2">Uncharacterized protein</fullName>
    </submittedName>
</protein>
<organism evidence="2 3">
    <name type="scientific">Effrenium voratum</name>
    <dbReference type="NCBI Taxonomy" id="2562239"/>
    <lineage>
        <taxon>Eukaryota</taxon>
        <taxon>Sar</taxon>
        <taxon>Alveolata</taxon>
        <taxon>Dinophyceae</taxon>
        <taxon>Suessiales</taxon>
        <taxon>Symbiodiniaceae</taxon>
        <taxon>Effrenium</taxon>
    </lineage>
</organism>
<dbReference type="Proteomes" id="UP001178507">
    <property type="component" value="Unassembled WGS sequence"/>
</dbReference>
<reference evidence="2" key="1">
    <citation type="submission" date="2023-08" db="EMBL/GenBank/DDBJ databases">
        <authorList>
            <person name="Chen Y."/>
            <person name="Shah S."/>
            <person name="Dougan E. K."/>
            <person name="Thang M."/>
            <person name="Chan C."/>
        </authorList>
    </citation>
    <scope>NUCLEOTIDE SEQUENCE</scope>
</reference>
<keyword evidence="3" id="KW-1185">Reference proteome</keyword>
<gene>
    <name evidence="2" type="ORF">EVOR1521_LOCUS20636</name>
</gene>
<feature type="compositionally biased region" description="Low complexity" evidence="1">
    <location>
        <begin position="312"/>
        <end position="325"/>
    </location>
</feature>
<sequence length="435" mass="48292">MCEERVEHVFKGLTDPSYSTTVNRFFREVSEDAQWCVLETAAERSILSSKEAYTKKLEKTAQFTMELLDIFGIAPLCMVCPGQDSRTTYKGHVCGRAHFGFVFKHIVDRQASPWQKWSMLLGEVMVNYVTGELWAKRFLFRPGLNIYRVQDLPASDIWYCVSSAVCCPISDNTQGDWMNLWPNMNGGKPRWKQMMQRPAEQLVMVLQAHGIEDHACPFCESGHSLWATTLMGPKHYATLSAIPNLVNHPLRKQRWLVRGGAILFDHLTGEIYLLCSREPARPDFPVAPPRTVHVTVPAPTVGPSSPAPDMPAPGMAPGQPGAAHGYESSSNKMPNGQHAAPTQPPAPERSTASDVCPPCAPSAQSGAQQSGGEQRAAQAAEPWVRNILSEMRPGTIFEEYCDPVTGEFWWHDVVSHEPLYCKPSPPALICLPPNR</sequence>
<dbReference type="AlphaFoldDB" id="A0AA36IZB7"/>
<dbReference type="EMBL" id="CAUJNA010003229">
    <property type="protein sequence ID" value="CAJ1396386.1"/>
    <property type="molecule type" value="Genomic_DNA"/>
</dbReference>
<evidence type="ECO:0000256" key="1">
    <source>
        <dbReference type="SAM" id="MobiDB-lite"/>
    </source>
</evidence>
<evidence type="ECO:0000313" key="3">
    <source>
        <dbReference type="Proteomes" id="UP001178507"/>
    </source>
</evidence>
<accession>A0AA36IZB7</accession>
<feature type="compositionally biased region" description="Low complexity" evidence="1">
    <location>
        <begin position="361"/>
        <end position="378"/>
    </location>
</feature>
<evidence type="ECO:0000313" key="2">
    <source>
        <dbReference type="EMBL" id="CAJ1396386.1"/>
    </source>
</evidence>
<name>A0AA36IZB7_9DINO</name>
<proteinExistence type="predicted"/>